<organism evidence="2 3">
    <name type="scientific">Desulfonauticus submarinus</name>
    <dbReference type="NCBI Taxonomy" id="206665"/>
    <lineage>
        <taxon>Bacteria</taxon>
        <taxon>Pseudomonadati</taxon>
        <taxon>Thermodesulfobacteriota</taxon>
        <taxon>Desulfovibrionia</taxon>
        <taxon>Desulfovibrionales</taxon>
        <taxon>Desulfonauticaceae</taxon>
        <taxon>Desulfonauticus</taxon>
    </lineage>
</organism>
<gene>
    <name evidence="2" type="ORF">SAMN04488516_102221</name>
</gene>
<feature type="transmembrane region" description="Helical" evidence="1">
    <location>
        <begin position="890"/>
        <end position="912"/>
    </location>
</feature>
<feature type="transmembrane region" description="Helical" evidence="1">
    <location>
        <begin position="460"/>
        <end position="482"/>
    </location>
</feature>
<feature type="transmembrane region" description="Helical" evidence="1">
    <location>
        <begin position="531"/>
        <end position="552"/>
    </location>
</feature>
<feature type="transmembrane region" description="Helical" evidence="1">
    <location>
        <begin position="428"/>
        <end position="448"/>
    </location>
</feature>
<dbReference type="Gene3D" id="3.30.70.1430">
    <property type="entry name" value="Multidrug efflux transporter AcrB pore domain"/>
    <property type="match status" value="2"/>
</dbReference>
<dbReference type="OrthoDB" id="9759330at2"/>
<dbReference type="Proteomes" id="UP000199602">
    <property type="component" value="Unassembled WGS sequence"/>
</dbReference>
<dbReference type="AlphaFoldDB" id="A0A1H0BM99"/>
<dbReference type="GO" id="GO:0042910">
    <property type="term" value="F:xenobiotic transmembrane transporter activity"/>
    <property type="evidence" value="ECO:0007669"/>
    <property type="project" value="TreeGrafter"/>
</dbReference>
<dbReference type="STRING" id="206665.SAMN04488516_102221"/>
<evidence type="ECO:0000313" key="2">
    <source>
        <dbReference type="EMBL" id="SDN46685.1"/>
    </source>
</evidence>
<dbReference type="RefSeq" id="WP_092063471.1">
    <property type="nucleotide sequence ID" value="NZ_FNIN01000002.1"/>
</dbReference>
<sequence length="1024" mass="114072">MNSNWLNVILRKPYYIISLLGFFVFLGIAGYNAIDRKLFPDSNRPEIAVVISWPAAGAKDIASNVAVPVEKELYTLDKVRRVYSTTIDEVTVIRAEFEYQKDINSAAIDVANALSKIRSFLPSDIREPQIFKITSATPPILVIGISSDRLSLEDIRELADNTIKKDLLKVKGVANVDVFGGYKKEILVQVNKDVIDSLGLSISKILDALSTNDRDYAIGFFDLPQGRFLLKSKGKRDTIAQIRQLPITENVRIGDIATVRYGHYDNSALYYANGHPAIALAVQRSIDADVLRTIENVEKEINKLKIAYPKLKIVITDTQKDTINQSISNMFESLRDAIIMSTIVAFFFLASFRQVLVVLFTIPLVYASTIAMMYIFDIDFSVVTLTAIILALGLLLDDAVVVMENIERHYKELCKPIKQAVIDGTKEIMFADFSGTVTTMAALFPIMFVGDYPQTIFRPLVATLLIALLASYVISITTVPLLSIRFLALRAKWILKAEDIFMAISDNFNKFARKFFASLAQSAMENKSLTIFYFVILFSLFFISIKMVLPVVGQELMPAMDTGIVKINVTIDPNLSIENSETVLKKINKAIYKSGRVLRVSAAIGSEPGVLSIGSGSGIDHISITAAYVNRFARKKSIWDIERNLRKRIQQIPDIKYFTVFDYGATALSSIRGNIDVMLSSDDFKTLSTASDIIYKILSNTRGLVNVAKTWDLDKVVYKLIIDEQKAFSYNISSNEIARQIGLILKGAGVAKKSIQNSKDMTVRVWSKNDNRLFNYLSSLLIDTPKGKIPLSTIVHLEKQKEPSLITREGLEYTVDVYGFREKDAISHIMKNFDEVFKNYRLPIDVNIVQTGDIAQFKDSAKRMAKAVLWGVCLIFLTLIPMFNSLRAPLLIIFSIPLTLVGASWTLLALGYHTSMPAMMGFILLSGIIVNNAILLIEFALLGMKKGLNAKEAMLESIKIRTRPVLMTAFATTAGMLPVALGWAIGLERLAPLGAVAIGGLMIGTFLTLVFIPIVFVWIYRKSN</sequence>
<feature type="transmembrane region" description="Helical" evidence="1">
    <location>
        <begin position="965"/>
        <end position="985"/>
    </location>
</feature>
<accession>A0A1H0BM99</accession>
<dbReference type="SUPFAM" id="SSF82866">
    <property type="entry name" value="Multidrug efflux transporter AcrB transmembrane domain"/>
    <property type="match status" value="2"/>
</dbReference>
<keyword evidence="1" id="KW-1133">Transmembrane helix</keyword>
<feature type="transmembrane region" description="Helical" evidence="1">
    <location>
        <begin position="14"/>
        <end position="34"/>
    </location>
</feature>
<reference evidence="2 3" key="1">
    <citation type="submission" date="2016-10" db="EMBL/GenBank/DDBJ databases">
        <authorList>
            <person name="de Groot N.N."/>
        </authorList>
    </citation>
    <scope>NUCLEOTIDE SEQUENCE [LARGE SCALE GENOMIC DNA]</scope>
    <source>
        <strain evidence="2 3">DSM 15269</strain>
    </source>
</reference>
<dbReference type="InterPro" id="IPR001036">
    <property type="entry name" value="Acrflvin-R"/>
</dbReference>
<dbReference type="PANTHER" id="PTHR32063">
    <property type="match status" value="1"/>
</dbReference>
<dbReference type="EMBL" id="FNIN01000002">
    <property type="protein sequence ID" value="SDN46685.1"/>
    <property type="molecule type" value="Genomic_DNA"/>
</dbReference>
<evidence type="ECO:0000313" key="3">
    <source>
        <dbReference type="Proteomes" id="UP000199602"/>
    </source>
</evidence>
<protein>
    <submittedName>
        <fullName evidence="2">Multidrug efflux pump subunit AcrB</fullName>
    </submittedName>
</protein>
<name>A0A1H0BM99_9BACT</name>
<evidence type="ECO:0000256" key="1">
    <source>
        <dbReference type="SAM" id="Phobius"/>
    </source>
</evidence>
<keyword evidence="1" id="KW-0472">Membrane</keyword>
<dbReference type="Gene3D" id="3.30.2090.10">
    <property type="entry name" value="Multidrug efflux transporter AcrB TolC docking domain, DN and DC subdomains"/>
    <property type="match status" value="2"/>
</dbReference>
<feature type="transmembrane region" description="Helical" evidence="1">
    <location>
        <begin position="918"/>
        <end position="944"/>
    </location>
</feature>
<dbReference type="PANTHER" id="PTHR32063:SF0">
    <property type="entry name" value="SWARMING MOTILITY PROTEIN SWRC"/>
    <property type="match status" value="1"/>
</dbReference>
<dbReference type="PRINTS" id="PR00702">
    <property type="entry name" value="ACRIFLAVINRP"/>
</dbReference>
<dbReference type="Gene3D" id="3.30.70.1440">
    <property type="entry name" value="Multidrug efflux transporter AcrB pore domain"/>
    <property type="match status" value="1"/>
</dbReference>
<keyword evidence="1" id="KW-0812">Transmembrane</keyword>
<dbReference type="Gene3D" id="3.30.70.1320">
    <property type="entry name" value="Multidrug efflux transporter AcrB pore domain like"/>
    <property type="match status" value="1"/>
</dbReference>
<feature type="transmembrane region" description="Helical" evidence="1">
    <location>
        <begin position="372"/>
        <end position="396"/>
    </location>
</feature>
<proteinExistence type="predicted"/>
<feature type="transmembrane region" description="Helical" evidence="1">
    <location>
        <begin position="337"/>
        <end position="366"/>
    </location>
</feature>
<dbReference type="SUPFAM" id="SSF82693">
    <property type="entry name" value="Multidrug efflux transporter AcrB pore domain, PN1, PN2, PC1 and PC2 subdomains"/>
    <property type="match status" value="3"/>
</dbReference>
<dbReference type="Gene3D" id="1.20.1640.10">
    <property type="entry name" value="Multidrug efflux transporter AcrB transmembrane domain"/>
    <property type="match status" value="2"/>
</dbReference>
<feature type="transmembrane region" description="Helical" evidence="1">
    <location>
        <begin position="997"/>
        <end position="1020"/>
    </location>
</feature>
<feature type="transmembrane region" description="Helical" evidence="1">
    <location>
        <begin position="867"/>
        <end position="883"/>
    </location>
</feature>
<dbReference type="GO" id="GO:0005886">
    <property type="term" value="C:plasma membrane"/>
    <property type="evidence" value="ECO:0007669"/>
    <property type="project" value="TreeGrafter"/>
</dbReference>
<keyword evidence="3" id="KW-1185">Reference proteome</keyword>
<dbReference type="InterPro" id="IPR027463">
    <property type="entry name" value="AcrB_DN_DC_subdom"/>
</dbReference>
<dbReference type="SUPFAM" id="SSF82714">
    <property type="entry name" value="Multidrug efflux transporter AcrB TolC docking domain, DN and DC subdomains"/>
    <property type="match status" value="1"/>
</dbReference>
<dbReference type="Pfam" id="PF00873">
    <property type="entry name" value="ACR_tran"/>
    <property type="match status" value="1"/>
</dbReference>